<feature type="compositionally biased region" description="Basic and acidic residues" evidence="1">
    <location>
        <begin position="1"/>
        <end position="24"/>
    </location>
</feature>
<evidence type="ECO:0000256" key="1">
    <source>
        <dbReference type="SAM" id="MobiDB-lite"/>
    </source>
</evidence>
<organism evidence="2 3">
    <name type="scientific">Oryza sativa subsp. japonica</name>
    <name type="common">Rice</name>
    <dbReference type="NCBI Taxonomy" id="39947"/>
    <lineage>
        <taxon>Eukaryota</taxon>
        <taxon>Viridiplantae</taxon>
        <taxon>Streptophyta</taxon>
        <taxon>Embryophyta</taxon>
        <taxon>Tracheophyta</taxon>
        <taxon>Spermatophyta</taxon>
        <taxon>Magnoliopsida</taxon>
        <taxon>Liliopsida</taxon>
        <taxon>Poales</taxon>
        <taxon>Poaceae</taxon>
        <taxon>BOP clade</taxon>
        <taxon>Oryzoideae</taxon>
        <taxon>Oryzeae</taxon>
        <taxon>Oryzinae</taxon>
        <taxon>Oryza</taxon>
        <taxon>Oryza sativa</taxon>
    </lineage>
</organism>
<reference evidence="3" key="1">
    <citation type="journal article" date="2005" name="Nature">
        <title>The map-based sequence of the rice genome.</title>
        <authorList>
            <consortium name="International rice genome sequencing project (IRGSP)"/>
            <person name="Matsumoto T."/>
            <person name="Wu J."/>
            <person name="Kanamori H."/>
            <person name="Katayose Y."/>
            <person name="Fujisawa M."/>
            <person name="Namiki N."/>
            <person name="Mizuno H."/>
            <person name="Yamamoto K."/>
            <person name="Antonio B.A."/>
            <person name="Baba T."/>
            <person name="Sakata K."/>
            <person name="Nagamura Y."/>
            <person name="Aoki H."/>
            <person name="Arikawa K."/>
            <person name="Arita K."/>
            <person name="Bito T."/>
            <person name="Chiden Y."/>
            <person name="Fujitsuka N."/>
            <person name="Fukunaka R."/>
            <person name="Hamada M."/>
            <person name="Harada C."/>
            <person name="Hayashi A."/>
            <person name="Hijishita S."/>
            <person name="Honda M."/>
            <person name="Hosokawa S."/>
            <person name="Ichikawa Y."/>
            <person name="Idonuma A."/>
            <person name="Iijima M."/>
            <person name="Ikeda M."/>
            <person name="Ikeno M."/>
            <person name="Ito K."/>
            <person name="Ito S."/>
            <person name="Ito T."/>
            <person name="Ito Y."/>
            <person name="Ito Y."/>
            <person name="Iwabuchi A."/>
            <person name="Kamiya K."/>
            <person name="Karasawa W."/>
            <person name="Kurita K."/>
            <person name="Katagiri S."/>
            <person name="Kikuta A."/>
            <person name="Kobayashi H."/>
            <person name="Kobayashi N."/>
            <person name="Machita K."/>
            <person name="Maehara T."/>
            <person name="Masukawa M."/>
            <person name="Mizubayashi T."/>
            <person name="Mukai Y."/>
            <person name="Nagasaki H."/>
            <person name="Nagata Y."/>
            <person name="Naito S."/>
            <person name="Nakashima M."/>
            <person name="Nakama Y."/>
            <person name="Nakamichi Y."/>
            <person name="Nakamura M."/>
            <person name="Meguro A."/>
            <person name="Negishi M."/>
            <person name="Ohta I."/>
            <person name="Ohta T."/>
            <person name="Okamoto M."/>
            <person name="Ono N."/>
            <person name="Saji S."/>
            <person name="Sakaguchi M."/>
            <person name="Sakai K."/>
            <person name="Shibata M."/>
            <person name="Shimokawa T."/>
            <person name="Song J."/>
            <person name="Takazaki Y."/>
            <person name="Terasawa K."/>
            <person name="Tsugane M."/>
            <person name="Tsuji K."/>
            <person name="Ueda S."/>
            <person name="Waki K."/>
            <person name="Yamagata H."/>
            <person name="Yamamoto M."/>
            <person name="Yamamoto S."/>
            <person name="Yamane H."/>
            <person name="Yoshiki S."/>
            <person name="Yoshihara R."/>
            <person name="Yukawa K."/>
            <person name="Zhong H."/>
            <person name="Yano M."/>
            <person name="Yuan Q."/>
            <person name="Ouyang S."/>
            <person name="Liu J."/>
            <person name="Jones K.M."/>
            <person name="Gansberger K."/>
            <person name="Moffat K."/>
            <person name="Hill J."/>
            <person name="Bera J."/>
            <person name="Fadrosh D."/>
            <person name="Jin S."/>
            <person name="Johri S."/>
            <person name="Kim M."/>
            <person name="Overton L."/>
            <person name="Reardon M."/>
            <person name="Tsitrin T."/>
            <person name="Vuong H."/>
            <person name="Weaver B."/>
            <person name="Ciecko A."/>
            <person name="Tallon L."/>
            <person name="Jackson J."/>
            <person name="Pai G."/>
            <person name="Aken S.V."/>
            <person name="Utterback T."/>
            <person name="Reidmuller S."/>
            <person name="Feldblyum T."/>
            <person name="Hsiao J."/>
            <person name="Zismann V."/>
            <person name="Iobst S."/>
            <person name="de Vazeille A.R."/>
            <person name="Buell C.R."/>
            <person name="Ying K."/>
            <person name="Li Y."/>
            <person name="Lu T."/>
            <person name="Huang Y."/>
            <person name="Zhao Q."/>
            <person name="Feng Q."/>
            <person name="Zhang L."/>
            <person name="Zhu J."/>
            <person name="Weng Q."/>
            <person name="Mu J."/>
            <person name="Lu Y."/>
            <person name="Fan D."/>
            <person name="Liu Y."/>
            <person name="Guan J."/>
            <person name="Zhang Y."/>
            <person name="Yu S."/>
            <person name="Liu X."/>
            <person name="Zhang Y."/>
            <person name="Hong G."/>
            <person name="Han B."/>
            <person name="Choisne N."/>
            <person name="Demange N."/>
            <person name="Orjeda G."/>
            <person name="Samain S."/>
            <person name="Cattolico L."/>
            <person name="Pelletier E."/>
            <person name="Couloux A."/>
            <person name="Segurens B."/>
            <person name="Wincker P."/>
            <person name="D'Hont A."/>
            <person name="Scarpelli C."/>
            <person name="Weissenbach J."/>
            <person name="Salanoubat M."/>
            <person name="Quetier F."/>
            <person name="Yu Y."/>
            <person name="Kim H.R."/>
            <person name="Rambo T."/>
            <person name="Currie J."/>
            <person name="Collura K."/>
            <person name="Luo M."/>
            <person name="Yang T."/>
            <person name="Ammiraju J.S.S."/>
            <person name="Engler F."/>
            <person name="Soderlund C."/>
            <person name="Wing R.A."/>
            <person name="Palmer L.E."/>
            <person name="de la Bastide M."/>
            <person name="Spiegel L."/>
            <person name="Nascimento L."/>
            <person name="Zutavern T."/>
            <person name="O'Shaughnessy A."/>
            <person name="Dike S."/>
            <person name="Dedhia N."/>
            <person name="Preston R."/>
            <person name="Balija V."/>
            <person name="McCombie W.R."/>
            <person name="Chow T."/>
            <person name="Chen H."/>
            <person name="Chung M."/>
            <person name="Chen C."/>
            <person name="Shaw J."/>
            <person name="Wu H."/>
            <person name="Hsiao K."/>
            <person name="Chao Y."/>
            <person name="Chu M."/>
            <person name="Cheng C."/>
            <person name="Hour A."/>
            <person name="Lee P."/>
            <person name="Lin S."/>
            <person name="Lin Y."/>
            <person name="Liou J."/>
            <person name="Liu S."/>
            <person name="Hsing Y."/>
            <person name="Raghuvanshi S."/>
            <person name="Mohanty A."/>
            <person name="Bharti A.K."/>
            <person name="Gaur A."/>
            <person name="Gupta V."/>
            <person name="Kumar D."/>
            <person name="Ravi V."/>
            <person name="Vij S."/>
            <person name="Kapur A."/>
            <person name="Khurana P."/>
            <person name="Khurana P."/>
            <person name="Khurana J.P."/>
            <person name="Tyagi A.K."/>
            <person name="Gaikwad K."/>
            <person name="Singh A."/>
            <person name="Dalal V."/>
            <person name="Srivastava S."/>
            <person name="Dixit A."/>
            <person name="Pal A.K."/>
            <person name="Ghazi I.A."/>
            <person name="Yadav M."/>
            <person name="Pandit A."/>
            <person name="Bhargava A."/>
            <person name="Sureshbabu K."/>
            <person name="Batra K."/>
            <person name="Sharma T.R."/>
            <person name="Mohapatra T."/>
            <person name="Singh N.K."/>
            <person name="Messing J."/>
            <person name="Nelson A.B."/>
            <person name="Fuks G."/>
            <person name="Kavchok S."/>
            <person name="Keizer G."/>
            <person name="Linton E."/>
            <person name="Llaca V."/>
            <person name="Song R."/>
            <person name="Tanyolac B."/>
            <person name="Young S."/>
            <person name="Ho-Il K."/>
            <person name="Hahn J.H."/>
            <person name="Sangsakoo G."/>
            <person name="Vanavichit A."/>
            <person name="de Mattos Luiz.A.T."/>
            <person name="Zimmer P.D."/>
            <person name="Malone G."/>
            <person name="Dellagostin O."/>
            <person name="de Oliveira A.C."/>
            <person name="Bevan M."/>
            <person name="Bancroft I."/>
            <person name="Minx P."/>
            <person name="Cordum H."/>
            <person name="Wilson R."/>
            <person name="Cheng Z."/>
            <person name="Jin W."/>
            <person name="Jiang J."/>
            <person name="Leong S.A."/>
            <person name="Iwama H."/>
            <person name="Gojobori T."/>
            <person name="Itoh T."/>
            <person name="Niimura Y."/>
            <person name="Fujii Y."/>
            <person name="Habara T."/>
            <person name="Sakai H."/>
            <person name="Sato Y."/>
            <person name="Wilson G."/>
            <person name="Kumar K."/>
            <person name="McCouch S."/>
            <person name="Juretic N."/>
            <person name="Hoen D."/>
            <person name="Wright S."/>
            <person name="Bruskiewich R."/>
            <person name="Bureau T."/>
            <person name="Miyao A."/>
            <person name="Hirochika H."/>
            <person name="Nishikawa T."/>
            <person name="Kadowaki K."/>
            <person name="Sugiura M."/>
            <person name="Burr B."/>
            <person name="Sasaki T."/>
        </authorList>
    </citation>
    <scope>NUCLEOTIDE SEQUENCE [LARGE SCALE GENOMIC DNA]</scope>
    <source>
        <strain evidence="3">cv. Nipponbare</strain>
    </source>
</reference>
<evidence type="ECO:0000313" key="2">
    <source>
        <dbReference type="EMBL" id="AAT69596.1"/>
    </source>
</evidence>
<gene>
    <name evidence="2" type="primary">OJ1268_B08.19</name>
</gene>
<dbReference type="Proteomes" id="UP000000763">
    <property type="component" value="Chromosome 5"/>
</dbReference>
<sequence length="184" mass="20440">MAASPADKRPERQTDQQEKDDHTVINRSSQSVPLPCPILLQSFHHVPRYNLLSPNWSCTVTSDNAAAAAGPLWRSSAMCMRRNTAARERVDVAGRGQWHGGGGECRAVDGEGGAAEIESHHHHSLCRHRHHHNLFRGRTTPELWPQTKTANERTKAQATTTHNAMYHVPLRVAGAGQGRDLIWK</sequence>
<dbReference type="AlphaFoldDB" id="Q6F375"/>
<evidence type="ECO:0000313" key="3">
    <source>
        <dbReference type="Proteomes" id="UP000000763"/>
    </source>
</evidence>
<dbReference type="EMBL" id="AC098832">
    <property type="protein sequence ID" value="AAT69596.1"/>
    <property type="molecule type" value="Genomic_DNA"/>
</dbReference>
<protein>
    <submittedName>
        <fullName evidence="2">Uncharacterized protein</fullName>
    </submittedName>
</protein>
<proteinExistence type="predicted"/>
<feature type="region of interest" description="Disordered" evidence="1">
    <location>
        <begin position="1"/>
        <end position="29"/>
    </location>
</feature>
<name>Q6F375_ORYSJ</name>
<reference evidence="3" key="2">
    <citation type="journal article" date="2008" name="Nucleic Acids Res.">
        <title>The rice annotation project database (RAP-DB): 2008 update.</title>
        <authorList>
            <consortium name="The rice annotation project (RAP)"/>
        </authorList>
    </citation>
    <scope>GENOME REANNOTATION</scope>
    <source>
        <strain evidence="3">cv. Nipponbare</strain>
    </source>
</reference>
<accession>Q6F375</accession>